<dbReference type="InterPro" id="IPR009057">
    <property type="entry name" value="Homeodomain-like_sf"/>
</dbReference>
<feature type="DNA-binding region" description="H-T-H motif" evidence="2">
    <location>
        <begin position="29"/>
        <end position="48"/>
    </location>
</feature>
<dbReference type="EMBL" id="QZEV01000063">
    <property type="protein sequence ID" value="RJL01854.1"/>
    <property type="molecule type" value="Genomic_DNA"/>
</dbReference>
<comment type="caution">
    <text evidence="4">The sequence shown here is derived from an EMBL/GenBank/DDBJ whole genome shotgun (WGS) entry which is preliminary data.</text>
</comment>
<dbReference type="AlphaFoldDB" id="A0A418ZTN8"/>
<dbReference type="OrthoDB" id="3218408at2"/>
<feature type="domain" description="HTH tetR-type" evidence="3">
    <location>
        <begin position="6"/>
        <end position="66"/>
    </location>
</feature>
<organism evidence="4 5">
    <name type="scientific">Paracoccus aestuarii</name>
    <dbReference type="NCBI Taxonomy" id="453842"/>
    <lineage>
        <taxon>Bacteria</taxon>
        <taxon>Pseudomonadati</taxon>
        <taxon>Pseudomonadota</taxon>
        <taxon>Alphaproteobacteria</taxon>
        <taxon>Rhodobacterales</taxon>
        <taxon>Paracoccaceae</taxon>
        <taxon>Paracoccus</taxon>
    </lineage>
</organism>
<gene>
    <name evidence="4" type="ORF">D3P06_11985</name>
</gene>
<reference evidence="4 5" key="1">
    <citation type="submission" date="2018-09" db="EMBL/GenBank/DDBJ databases">
        <title>Paracoccus onubensis nov. sp. a moderate halophilic bacterium isolated from Gruta de las Maravillas (Aracena, Spain).</title>
        <authorList>
            <person name="Jurado V."/>
            <person name="Gutierrez-Patricio S."/>
            <person name="Gonzalez-Pimentel J.L."/>
            <person name="Laiz L."/>
            <person name="Saiz-Jimenez C."/>
        </authorList>
    </citation>
    <scope>NUCLEOTIDE SEQUENCE [LARGE SCALE GENOMIC DNA]</scope>
    <source>
        <strain evidence="4 5">DSM 19484</strain>
    </source>
</reference>
<keyword evidence="1 2" id="KW-0238">DNA-binding</keyword>
<sequence length="204" mass="22232">MDAGGRGSREGWLEAGRQALIEGGVDAVRILPLARRLRLSRTSFYWFFDDREALLAALLAGWEDRTTRPLIQATTRYAVTGTEAMLNVLAAFLAPGAFDARLEFAVRSWALQDGAVAARVADADARRLAALTAMLAAWGHPPAEADIRARTVYLVQIGYISMQAQEDLPTRLSRIPTYVTIYTGQPPDPAEMARFEAGLMPPGG</sequence>
<dbReference type="Gene3D" id="1.10.357.10">
    <property type="entry name" value="Tetracycline Repressor, domain 2"/>
    <property type="match status" value="1"/>
</dbReference>
<evidence type="ECO:0000256" key="2">
    <source>
        <dbReference type="PROSITE-ProRule" id="PRU00335"/>
    </source>
</evidence>
<protein>
    <submittedName>
        <fullName evidence="4">TetR/AcrR family transcriptional regulator</fullName>
    </submittedName>
</protein>
<dbReference type="SUPFAM" id="SSF46689">
    <property type="entry name" value="Homeodomain-like"/>
    <property type="match status" value="1"/>
</dbReference>
<keyword evidence="5" id="KW-1185">Reference proteome</keyword>
<dbReference type="Pfam" id="PF00440">
    <property type="entry name" value="TetR_N"/>
    <property type="match status" value="1"/>
</dbReference>
<dbReference type="GO" id="GO:0003677">
    <property type="term" value="F:DNA binding"/>
    <property type="evidence" value="ECO:0007669"/>
    <property type="project" value="UniProtKB-UniRule"/>
</dbReference>
<name>A0A418ZTN8_9RHOB</name>
<evidence type="ECO:0000313" key="5">
    <source>
        <dbReference type="Proteomes" id="UP000285530"/>
    </source>
</evidence>
<dbReference type="Proteomes" id="UP000285530">
    <property type="component" value="Unassembled WGS sequence"/>
</dbReference>
<proteinExistence type="predicted"/>
<dbReference type="PROSITE" id="PS50977">
    <property type="entry name" value="HTH_TETR_2"/>
    <property type="match status" value="1"/>
</dbReference>
<dbReference type="RefSeq" id="WP_119886781.1">
    <property type="nucleotide sequence ID" value="NZ_CP067170.1"/>
</dbReference>
<dbReference type="InterPro" id="IPR001647">
    <property type="entry name" value="HTH_TetR"/>
</dbReference>
<evidence type="ECO:0000259" key="3">
    <source>
        <dbReference type="PROSITE" id="PS50977"/>
    </source>
</evidence>
<accession>A0A418ZTN8</accession>
<evidence type="ECO:0000256" key="1">
    <source>
        <dbReference type="ARBA" id="ARBA00023125"/>
    </source>
</evidence>
<evidence type="ECO:0000313" key="4">
    <source>
        <dbReference type="EMBL" id="RJL01854.1"/>
    </source>
</evidence>